<dbReference type="GO" id="GO:0015627">
    <property type="term" value="C:type II protein secretion system complex"/>
    <property type="evidence" value="ECO:0007669"/>
    <property type="project" value="TreeGrafter"/>
</dbReference>
<dbReference type="RefSeq" id="WP_011078144.1">
    <property type="nucleotide sequence ID" value="NZ_CABMOC010000001.1"/>
</dbReference>
<dbReference type="Gene3D" id="1.10.150.280">
    <property type="entry name" value="AF1531-like domain"/>
    <property type="match status" value="1"/>
</dbReference>
<reference evidence="1 2" key="1">
    <citation type="journal article" date="2018" name="Front. Microbiol.">
        <title>Phylogeny of Vibrio vulnificus from the Analysis of the Core-Genome: Implications for Intra-Species Taxonomy.</title>
        <authorList>
            <person name="Roig F.J."/>
            <person name="Gonzalez-Candelas F."/>
            <person name="Sanjuan E."/>
            <person name="Fouz B."/>
            <person name="Feil E.J."/>
            <person name="Llorens C."/>
            <person name="Baker-Austin C."/>
            <person name="Oliver J.D."/>
            <person name="Danin-Poleg Y."/>
            <person name="Gibas C.J."/>
            <person name="Kashi Y."/>
            <person name="Gulig P.A."/>
            <person name="Morrison S.S."/>
            <person name="Amaro C."/>
        </authorList>
    </citation>
    <scope>NUCLEOTIDE SEQUENCE [LARGE SCALE GENOMIC DNA]</scope>
    <source>
        <strain evidence="1 2">CECT4608</strain>
    </source>
</reference>
<dbReference type="Proteomes" id="UP000237466">
    <property type="component" value="Unassembled WGS sequence"/>
</dbReference>
<dbReference type="NCBIfam" id="TIGR00426">
    <property type="entry name" value="competence protein ComEA helix-hairpin-helix repeat region"/>
    <property type="match status" value="1"/>
</dbReference>
<evidence type="ECO:0000313" key="1">
    <source>
        <dbReference type="EMBL" id="POB48402.1"/>
    </source>
</evidence>
<dbReference type="InterPro" id="IPR004509">
    <property type="entry name" value="Competence_ComEA_HhH"/>
</dbReference>
<name>A0A2S3R3X8_VIBVL</name>
<sequence length="100" mass="10867">MKQVITLLAMLMAFSFPSVSFADSATKAADKYEGIEISVNINTATAEEIAMMLKGVGIKKAQQIVDFREANGPFKTVDELAQVKGIGKSTIEKNQSRIKL</sequence>
<dbReference type="PANTHER" id="PTHR21180:SF32">
    <property type="entry name" value="ENDONUCLEASE_EXONUCLEASE_PHOSPHATASE FAMILY DOMAIN-CONTAINING PROTEIN 1"/>
    <property type="match status" value="1"/>
</dbReference>
<dbReference type="AlphaFoldDB" id="A0A2S3R3X8"/>
<accession>A0A2S3R3X8</accession>
<comment type="caution">
    <text evidence="1">The sequence shown here is derived from an EMBL/GenBank/DDBJ whole genome shotgun (WGS) entry which is preliminary data.</text>
</comment>
<dbReference type="InterPro" id="IPR051675">
    <property type="entry name" value="Endo/Exo/Phosphatase_dom_1"/>
</dbReference>
<dbReference type="Pfam" id="PF12836">
    <property type="entry name" value="HHH_3"/>
    <property type="match status" value="1"/>
</dbReference>
<proteinExistence type="predicted"/>
<dbReference type="EMBL" id="PDGH01000077">
    <property type="protein sequence ID" value="POB48402.1"/>
    <property type="molecule type" value="Genomic_DNA"/>
</dbReference>
<dbReference type="GO" id="GO:0015628">
    <property type="term" value="P:protein secretion by the type II secretion system"/>
    <property type="evidence" value="ECO:0007669"/>
    <property type="project" value="TreeGrafter"/>
</dbReference>
<evidence type="ECO:0000313" key="2">
    <source>
        <dbReference type="Proteomes" id="UP000237466"/>
    </source>
</evidence>
<organism evidence="1 2">
    <name type="scientific">Vibrio vulnificus</name>
    <dbReference type="NCBI Taxonomy" id="672"/>
    <lineage>
        <taxon>Bacteria</taxon>
        <taxon>Pseudomonadati</taxon>
        <taxon>Pseudomonadota</taxon>
        <taxon>Gammaproteobacteria</taxon>
        <taxon>Vibrionales</taxon>
        <taxon>Vibrionaceae</taxon>
        <taxon>Vibrio</taxon>
    </lineage>
</organism>
<dbReference type="PANTHER" id="PTHR21180">
    <property type="entry name" value="ENDONUCLEASE/EXONUCLEASE/PHOSPHATASE FAMILY DOMAIN-CONTAINING PROTEIN 1"/>
    <property type="match status" value="1"/>
</dbReference>
<dbReference type="SUPFAM" id="SSF47781">
    <property type="entry name" value="RuvA domain 2-like"/>
    <property type="match status" value="1"/>
</dbReference>
<protein>
    <submittedName>
        <fullName evidence="1">Transporter</fullName>
    </submittedName>
</protein>
<gene>
    <name evidence="1" type="ORF">CRN52_09525</name>
</gene>
<dbReference type="InterPro" id="IPR010994">
    <property type="entry name" value="RuvA_2-like"/>
</dbReference>